<evidence type="ECO:0000313" key="1">
    <source>
        <dbReference type="EMBL" id="KAI1876478.1"/>
    </source>
</evidence>
<protein>
    <submittedName>
        <fullName evidence="1">Uncharacterized protein</fullName>
    </submittedName>
</protein>
<reference evidence="1" key="1">
    <citation type="submission" date="2021-03" db="EMBL/GenBank/DDBJ databases">
        <title>Revisited historic fungal species revealed as producer of novel bioactive compounds through whole genome sequencing and comparative genomics.</title>
        <authorList>
            <person name="Vignolle G.A."/>
            <person name="Hochenegger N."/>
            <person name="Mach R.L."/>
            <person name="Mach-Aigner A.R."/>
            <person name="Javad Rahimi M."/>
            <person name="Salim K.A."/>
            <person name="Chan C.M."/>
            <person name="Lim L.B.L."/>
            <person name="Cai F."/>
            <person name="Druzhinina I.S."/>
            <person name="U'Ren J.M."/>
            <person name="Derntl C."/>
        </authorList>
    </citation>
    <scope>NUCLEOTIDE SEQUENCE</scope>
    <source>
        <strain evidence="1">TUCIM 5799</strain>
    </source>
</reference>
<evidence type="ECO:0000313" key="2">
    <source>
        <dbReference type="Proteomes" id="UP000829685"/>
    </source>
</evidence>
<sequence>MIIQNLIRAGAGAAQNRQPHEAHLGAYEKFMFLMTVTVAHELMHFFVGYLTGLSSDGTLVGESGRAWEAFVLGGVVETFENVRNPLGAYQAGDFYVIDAQQVARRLDHSCVRRILALDFTFPLQTIGTSTTLSSLDRSARSMKKVRTAVLSQTRIPSPGRDRCGPSTISRDTMRAFLVKFEDRYASV</sequence>
<gene>
    <name evidence="1" type="ORF">JX265_004004</name>
</gene>
<proteinExistence type="predicted"/>
<name>A0A9P9WRK4_9PEZI</name>
<organism evidence="1 2">
    <name type="scientific">Neoarthrinium moseri</name>
    <dbReference type="NCBI Taxonomy" id="1658444"/>
    <lineage>
        <taxon>Eukaryota</taxon>
        <taxon>Fungi</taxon>
        <taxon>Dikarya</taxon>
        <taxon>Ascomycota</taxon>
        <taxon>Pezizomycotina</taxon>
        <taxon>Sordariomycetes</taxon>
        <taxon>Xylariomycetidae</taxon>
        <taxon>Amphisphaeriales</taxon>
        <taxon>Apiosporaceae</taxon>
        <taxon>Neoarthrinium</taxon>
    </lineage>
</organism>
<dbReference type="Proteomes" id="UP000829685">
    <property type="component" value="Unassembled WGS sequence"/>
</dbReference>
<comment type="caution">
    <text evidence="1">The sequence shown here is derived from an EMBL/GenBank/DDBJ whole genome shotgun (WGS) entry which is preliminary data.</text>
</comment>
<dbReference type="AlphaFoldDB" id="A0A9P9WRK4"/>
<dbReference type="EMBL" id="JAFIMR010000007">
    <property type="protein sequence ID" value="KAI1876478.1"/>
    <property type="molecule type" value="Genomic_DNA"/>
</dbReference>
<accession>A0A9P9WRK4</accession>
<keyword evidence="2" id="KW-1185">Reference proteome</keyword>